<dbReference type="EMBL" id="JAUHHV010000008">
    <property type="protein sequence ID" value="KAK1415133.1"/>
    <property type="molecule type" value="Genomic_DNA"/>
</dbReference>
<name>A0AAD8K4H7_TARER</name>
<organism evidence="1 2">
    <name type="scientific">Tagetes erecta</name>
    <name type="common">African marigold</name>
    <dbReference type="NCBI Taxonomy" id="13708"/>
    <lineage>
        <taxon>Eukaryota</taxon>
        <taxon>Viridiplantae</taxon>
        <taxon>Streptophyta</taxon>
        <taxon>Embryophyta</taxon>
        <taxon>Tracheophyta</taxon>
        <taxon>Spermatophyta</taxon>
        <taxon>Magnoliopsida</taxon>
        <taxon>eudicotyledons</taxon>
        <taxon>Gunneridae</taxon>
        <taxon>Pentapetalae</taxon>
        <taxon>asterids</taxon>
        <taxon>campanulids</taxon>
        <taxon>Asterales</taxon>
        <taxon>Asteraceae</taxon>
        <taxon>Asteroideae</taxon>
        <taxon>Heliantheae alliance</taxon>
        <taxon>Tageteae</taxon>
        <taxon>Tagetes</taxon>
    </lineage>
</organism>
<dbReference type="InterPro" id="IPR045889">
    <property type="entry name" value="MES/HNL"/>
</dbReference>
<comment type="caution">
    <text evidence="1">The sequence shown here is derived from an EMBL/GenBank/DDBJ whole genome shotgun (WGS) entry which is preliminary data.</text>
</comment>
<dbReference type="InterPro" id="IPR029058">
    <property type="entry name" value="AB_hydrolase_fold"/>
</dbReference>
<accession>A0AAD8K4H7</accession>
<gene>
    <name evidence="1" type="ORF">QVD17_30905</name>
</gene>
<dbReference type="GO" id="GO:0080031">
    <property type="term" value="F:methyl salicylate esterase activity"/>
    <property type="evidence" value="ECO:0007669"/>
    <property type="project" value="TreeGrafter"/>
</dbReference>
<dbReference type="GO" id="GO:0080030">
    <property type="term" value="F:methyl indole-3-acetate esterase activity"/>
    <property type="evidence" value="ECO:0007669"/>
    <property type="project" value="TreeGrafter"/>
</dbReference>
<dbReference type="PANTHER" id="PTHR10992">
    <property type="entry name" value="METHYLESTERASE FAMILY MEMBER"/>
    <property type="match status" value="1"/>
</dbReference>
<dbReference type="AlphaFoldDB" id="A0AAD8K4H7"/>
<dbReference type="Proteomes" id="UP001229421">
    <property type="component" value="Unassembled WGS sequence"/>
</dbReference>
<evidence type="ECO:0000313" key="2">
    <source>
        <dbReference type="Proteomes" id="UP001229421"/>
    </source>
</evidence>
<reference evidence="1" key="1">
    <citation type="journal article" date="2023" name="bioRxiv">
        <title>Improved chromosome-level genome assembly for marigold (Tagetes erecta).</title>
        <authorList>
            <person name="Jiang F."/>
            <person name="Yuan L."/>
            <person name="Wang S."/>
            <person name="Wang H."/>
            <person name="Xu D."/>
            <person name="Wang A."/>
            <person name="Fan W."/>
        </authorList>
    </citation>
    <scope>NUCLEOTIDE SEQUENCE</scope>
    <source>
        <strain evidence="1">WSJ</strain>
        <tissue evidence="1">Leaf</tissue>
    </source>
</reference>
<sequence length="76" mass="8693">MISFPLHRAVPTRFGEIQDVNIDELEVKHSVLVHGSGGFGAWCWYKTIELLEECKFRVTAIDLNGFEIDLFDPNNI</sequence>
<dbReference type="GO" id="GO:0009694">
    <property type="term" value="P:jasmonic acid metabolic process"/>
    <property type="evidence" value="ECO:0007669"/>
    <property type="project" value="TreeGrafter"/>
</dbReference>
<dbReference type="GO" id="GO:0009696">
    <property type="term" value="P:salicylic acid metabolic process"/>
    <property type="evidence" value="ECO:0007669"/>
    <property type="project" value="TreeGrafter"/>
</dbReference>
<protein>
    <submittedName>
        <fullName evidence="1">Uncharacterized protein</fullName>
    </submittedName>
</protein>
<dbReference type="Gene3D" id="3.40.50.1820">
    <property type="entry name" value="alpha/beta hydrolase"/>
    <property type="match status" value="1"/>
</dbReference>
<evidence type="ECO:0000313" key="1">
    <source>
        <dbReference type="EMBL" id="KAK1415133.1"/>
    </source>
</evidence>
<dbReference type="SUPFAM" id="SSF53474">
    <property type="entry name" value="alpha/beta-Hydrolases"/>
    <property type="match status" value="1"/>
</dbReference>
<dbReference type="GO" id="GO:0080032">
    <property type="term" value="F:methyl jasmonate esterase activity"/>
    <property type="evidence" value="ECO:0007669"/>
    <property type="project" value="TreeGrafter"/>
</dbReference>
<keyword evidence="2" id="KW-1185">Reference proteome</keyword>
<dbReference type="PANTHER" id="PTHR10992:SF872">
    <property type="entry name" value="METHYLESTERASE 11, CHLOROPLASTIC-RELATED"/>
    <property type="match status" value="1"/>
</dbReference>
<proteinExistence type="predicted"/>